<dbReference type="PANTHER" id="PTHR43818">
    <property type="entry name" value="BCDNA.GH03377"/>
    <property type="match status" value="1"/>
</dbReference>
<feature type="domain" description="Gfo/Idh/MocA-like oxidoreductase N-terminal" evidence="3">
    <location>
        <begin position="7"/>
        <end position="117"/>
    </location>
</feature>
<dbReference type="Gene3D" id="3.40.50.720">
    <property type="entry name" value="NAD(P)-binding Rossmann-like Domain"/>
    <property type="match status" value="1"/>
</dbReference>
<dbReference type="GO" id="GO:0000166">
    <property type="term" value="F:nucleotide binding"/>
    <property type="evidence" value="ECO:0007669"/>
    <property type="project" value="InterPro"/>
</dbReference>
<accession>A0A853EW44</accession>
<dbReference type="InterPro" id="IPR000683">
    <property type="entry name" value="Gfo/Idh/MocA-like_OxRdtase_N"/>
</dbReference>
<gene>
    <name evidence="5" type="ORF">HZZ10_10170</name>
</gene>
<dbReference type="Pfam" id="PF01408">
    <property type="entry name" value="GFO_IDH_MocA"/>
    <property type="match status" value="1"/>
</dbReference>
<proteinExistence type="predicted"/>
<dbReference type="RefSeq" id="WP_179913415.1">
    <property type="nucleotide sequence ID" value="NZ_JACBYE010000021.1"/>
</dbReference>
<dbReference type="InterPro" id="IPR036291">
    <property type="entry name" value="NAD(P)-bd_dom_sf"/>
</dbReference>
<name>A0A853EW44_9MICO</name>
<evidence type="ECO:0000313" key="6">
    <source>
        <dbReference type="Proteomes" id="UP000561011"/>
    </source>
</evidence>
<dbReference type="InterPro" id="IPR050463">
    <property type="entry name" value="Gfo/Idh/MocA_oxidrdct_glycsds"/>
</dbReference>
<dbReference type="EMBL" id="JACBYE010000021">
    <property type="protein sequence ID" value="NYS93882.1"/>
    <property type="molecule type" value="Genomic_DNA"/>
</dbReference>
<protein>
    <submittedName>
        <fullName evidence="5">Gfo/Idh/MocA family oxidoreductase</fullName>
    </submittedName>
</protein>
<dbReference type="SUPFAM" id="SSF55347">
    <property type="entry name" value="Glyceraldehyde-3-phosphate dehydrogenase-like, C-terminal domain"/>
    <property type="match status" value="1"/>
</dbReference>
<feature type="domain" description="GFO/IDH/MocA-like oxidoreductase" evidence="4">
    <location>
        <begin position="131"/>
        <end position="265"/>
    </location>
</feature>
<dbReference type="Proteomes" id="UP000561011">
    <property type="component" value="Unassembled WGS sequence"/>
</dbReference>
<dbReference type="PANTHER" id="PTHR43818:SF11">
    <property type="entry name" value="BCDNA.GH03377"/>
    <property type="match status" value="1"/>
</dbReference>
<evidence type="ECO:0000259" key="3">
    <source>
        <dbReference type="Pfam" id="PF01408"/>
    </source>
</evidence>
<evidence type="ECO:0000256" key="2">
    <source>
        <dbReference type="ARBA" id="ARBA00023027"/>
    </source>
</evidence>
<evidence type="ECO:0000313" key="5">
    <source>
        <dbReference type="EMBL" id="NYS93882.1"/>
    </source>
</evidence>
<reference evidence="5 6" key="1">
    <citation type="submission" date="2020-07" db="EMBL/GenBank/DDBJ databases">
        <title>MOT database genomes.</title>
        <authorList>
            <person name="Joseph S."/>
            <person name="Aduse-Opoku J."/>
            <person name="Hashim A."/>
            <person name="Wade W."/>
            <person name="Curtis M."/>
        </authorList>
    </citation>
    <scope>NUCLEOTIDE SEQUENCE [LARGE SCALE GENOMIC DNA]</scope>
    <source>
        <strain evidence="5 6">DSM 100099</strain>
    </source>
</reference>
<keyword evidence="1" id="KW-0560">Oxidoreductase</keyword>
<dbReference type="AlphaFoldDB" id="A0A853EW44"/>
<dbReference type="GO" id="GO:0016491">
    <property type="term" value="F:oxidoreductase activity"/>
    <property type="evidence" value="ECO:0007669"/>
    <property type="project" value="UniProtKB-KW"/>
</dbReference>
<sequence>MGQPHGVGIVGLGVILDAYLATLAEHPGIRIAAVADLDASRAEAVAARLRDSRASTVEELLTSDDVETVLDLTTPGAHAQVALACARSGKNHYGEKPLAATLADSRAVVDAAARAGVGLGCAPDTVLGTGVQTARAVVDAGLIGRPTAAVATWVSAGHEAWHPHPDFYYLPGGGPLLDMGPYYLTSLVHLLGPVVAVTGSAGRLRDSRTIGSGPRAGEVIPVEVATHVAGTLEHAGGAISTVTMSFDAPGTRARPIEVYGDEGSVSVPDPNTFGGDVELLTRGGASWETVAPRAGFVDSSRGVGLLEMVGAAGLGDALAQARASGAVGLHVMEVMTGLLDSASSGRRTQISSAPARPDLVPLTAAATWRGLS</sequence>
<keyword evidence="6" id="KW-1185">Reference proteome</keyword>
<dbReference type="SUPFAM" id="SSF51735">
    <property type="entry name" value="NAD(P)-binding Rossmann-fold domains"/>
    <property type="match status" value="1"/>
</dbReference>
<evidence type="ECO:0000259" key="4">
    <source>
        <dbReference type="Pfam" id="PF22725"/>
    </source>
</evidence>
<dbReference type="Pfam" id="PF22725">
    <property type="entry name" value="GFO_IDH_MocA_C3"/>
    <property type="match status" value="1"/>
</dbReference>
<organism evidence="5 6">
    <name type="scientific">Sanguibacter inulinus</name>
    <dbReference type="NCBI Taxonomy" id="60922"/>
    <lineage>
        <taxon>Bacteria</taxon>
        <taxon>Bacillati</taxon>
        <taxon>Actinomycetota</taxon>
        <taxon>Actinomycetes</taxon>
        <taxon>Micrococcales</taxon>
        <taxon>Sanguibacteraceae</taxon>
        <taxon>Sanguibacter</taxon>
    </lineage>
</organism>
<dbReference type="Gene3D" id="3.30.360.10">
    <property type="entry name" value="Dihydrodipicolinate Reductase, domain 2"/>
    <property type="match status" value="1"/>
</dbReference>
<comment type="caution">
    <text evidence="5">The sequence shown here is derived from an EMBL/GenBank/DDBJ whole genome shotgun (WGS) entry which is preliminary data.</text>
</comment>
<dbReference type="InterPro" id="IPR055170">
    <property type="entry name" value="GFO_IDH_MocA-like_dom"/>
</dbReference>
<evidence type="ECO:0000256" key="1">
    <source>
        <dbReference type="ARBA" id="ARBA00023002"/>
    </source>
</evidence>
<keyword evidence="2" id="KW-0520">NAD</keyword>